<proteinExistence type="predicted"/>
<dbReference type="EMBL" id="MT143978">
    <property type="protein sequence ID" value="QJA44657.1"/>
    <property type="molecule type" value="Genomic_DNA"/>
</dbReference>
<reference evidence="1" key="1">
    <citation type="submission" date="2020-03" db="EMBL/GenBank/DDBJ databases">
        <title>The deep terrestrial virosphere.</title>
        <authorList>
            <person name="Holmfeldt K."/>
            <person name="Nilsson E."/>
            <person name="Simone D."/>
            <person name="Lopez-Fernandez M."/>
            <person name="Wu X."/>
            <person name="de Brujin I."/>
            <person name="Lundin D."/>
            <person name="Andersson A."/>
            <person name="Bertilsson S."/>
            <person name="Dopson M."/>
        </authorList>
    </citation>
    <scope>NUCLEOTIDE SEQUENCE</scope>
    <source>
        <strain evidence="4">MM415A00133</strain>
        <strain evidence="2">MM415B00206</strain>
        <strain evidence="1">TM448A00125</strain>
        <strain evidence="3">TM448B00551</strain>
    </source>
</reference>
<evidence type="ECO:0000313" key="2">
    <source>
        <dbReference type="EMBL" id="QJA67493.1"/>
    </source>
</evidence>
<dbReference type="Gene3D" id="2.40.30.20">
    <property type="match status" value="1"/>
</dbReference>
<dbReference type="EMBL" id="MT141572">
    <property type="protein sequence ID" value="QJA67493.1"/>
    <property type="molecule type" value="Genomic_DNA"/>
</dbReference>
<organism evidence="1">
    <name type="scientific">viral metagenome</name>
    <dbReference type="NCBI Taxonomy" id="1070528"/>
    <lineage>
        <taxon>unclassified sequences</taxon>
        <taxon>metagenomes</taxon>
        <taxon>organismal metagenomes</taxon>
    </lineage>
</organism>
<gene>
    <name evidence="4" type="ORF">MM415A00133_0020</name>
    <name evidence="2" type="ORF">MM415B00206_0010</name>
    <name evidence="1" type="ORF">TM448A00125_0053</name>
    <name evidence="3" type="ORF">TM448B00551_0009</name>
</gene>
<sequence length="804" mass="87871">MVILLGGTMVRRKLEETTIADFGGGWNVADSDLNMSSRYQPVSENIIRGANGSFTPRWGTQLFCDMRVGSTAVLDLNPVAYSVTNTSAYITITKTAHGRADGDHLTITAASILTSTLGGIPATSLLGTFGIVVIDADNFKFAVDTAATSTTTGNLNLGDAVTFDDYILAGNILHMQYFNRHMVVFDDIGEIAKVDDETGVATRIWSANHADTLTSGLVPTRACIGWSSTTFKSSIIACNGADRDKPIQIDEDFAVEFLIDKATLSNAHVPCADIVLGMQGYVIFGRTANGGGTNTGDPFVSLSALNTDGTFSGEASPQDAMDKDLSMITDTVNPIVIGAAPFRDKLFVAFYDRGMIGTLGIYSSGGDHEPDFSDTISEHGTVSHRTLVPLGNDIFMCDYAGVPSVSISSQSTAFIPVRVSELIGPEIQRHLANLSEQTLKEKAFAVFNKSDRQYMLFLPKYDDATLSAASNPFLFNDALKENDQALMIIPNHKLFTRSYITIAGATSIGTLDAGDINGSRLVVDIVDKDTILVQLGDHPIADTPTYGGGTSVTAVPINDETICYAFEYNKELKIRRWTRLRDLNFSCGASTQRGRLYFAKDGRIFRYGNNDEPLYADEISNYDERTWINSHAYTAGTRVYDSSNLRTYVARIGHTSAAAGTFATERSTNLDLWEEYEGEPIVWELETPWSDLNKRGDNKLLKYVSHDTEGSGQFTFSVFTNQAYRDASSYALAPKREVQFTAGDAGGFGMTDPQSWSSGRRTREERLWPMPCKGKLLLLRYTGSTRAYTRIISTTLFYIPGSTR</sequence>
<dbReference type="AlphaFoldDB" id="A0A6H1ZBA7"/>
<protein>
    <submittedName>
        <fullName evidence="1">Uncharacterized protein</fullName>
    </submittedName>
</protein>
<evidence type="ECO:0000313" key="3">
    <source>
        <dbReference type="EMBL" id="QJH95911.1"/>
    </source>
</evidence>
<name>A0A6H1ZBA7_9ZZZZ</name>
<dbReference type="EMBL" id="MT144633">
    <property type="protein sequence ID" value="QJH95911.1"/>
    <property type="molecule type" value="Genomic_DNA"/>
</dbReference>
<dbReference type="InterPro" id="IPR023366">
    <property type="entry name" value="ATP_synth_asu-like_sf"/>
</dbReference>
<evidence type="ECO:0000313" key="1">
    <source>
        <dbReference type="EMBL" id="QJA44657.1"/>
    </source>
</evidence>
<dbReference type="EMBL" id="MT145194">
    <property type="protein sequence ID" value="QJI05077.1"/>
    <property type="molecule type" value="Genomic_DNA"/>
</dbReference>
<evidence type="ECO:0000313" key="4">
    <source>
        <dbReference type="EMBL" id="QJI05077.1"/>
    </source>
</evidence>
<accession>A0A6H1ZBA7</accession>